<dbReference type="Proteomes" id="UP001445076">
    <property type="component" value="Unassembled WGS sequence"/>
</dbReference>
<protein>
    <recommendedName>
        <fullName evidence="2">Reverse transcriptase domain-containing protein</fullName>
    </recommendedName>
</protein>
<dbReference type="Pfam" id="PF00078">
    <property type="entry name" value="RVT_1"/>
    <property type="match status" value="1"/>
</dbReference>
<evidence type="ECO:0000313" key="4">
    <source>
        <dbReference type="Proteomes" id="UP001445076"/>
    </source>
</evidence>
<dbReference type="PANTHER" id="PTHR19446">
    <property type="entry name" value="REVERSE TRANSCRIPTASES"/>
    <property type="match status" value="1"/>
</dbReference>
<keyword evidence="1" id="KW-0175">Coiled coil</keyword>
<dbReference type="AlphaFoldDB" id="A0AAW0XT98"/>
<evidence type="ECO:0000259" key="2">
    <source>
        <dbReference type="PROSITE" id="PS50878"/>
    </source>
</evidence>
<reference evidence="3 4" key="1">
    <citation type="journal article" date="2024" name="BMC Genomics">
        <title>Genome assembly of redclaw crayfish (Cherax quadricarinatus) provides insights into its immune adaptation and hypoxia tolerance.</title>
        <authorList>
            <person name="Liu Z."/>
            <person name="Zheng J."/>
            <person name="Li H."/>
            <person name="Fang K."/>
            <person name="Wang S."/>
            <person name="He J."/>
            <person name="Zhou D."/>
            <person name="Weng S."/>
            <person name="Chi M."/>
            <person name="Gu Z."/>
            <person name="He J."/>
            <person name="Li F."/>
            <person name="Wang M."/>
        </authorList>
    </citation>
    <scope>NUCLEOTIDE SEQUENCE [LARGE SCALE GENOMIC DNA]</scope>
    <source>
        <strain evidence="3">ZL_2023a</strain>
    </source>
</reference>
<sequence length="402" mass="47357">MMEYVTTKCKEAVEKFIPKGNSNNGKTRTSPWFTRRCKEAKTKCNREWKKYRRQRTHKNREISRRARNEYAPVRREAQRQYENDIASRIKTDPKLLYSHIRRKTTVKDQVIRLRTEGGELTRNDQEVCEELNRRFKEVFTVETGRAVGRQHRREHQEGIYQQVLDDIQTTEEEVKKLLSDLDTSKAMGPDNISPWVLREGAEMLCVPLTTIFNTSLETGQLPEKWKTANVVPMFKKGNRNEALNYRPVSLTCIVCKVMEKIIRRRVVEHLERNKIINENQHGFMEGKSCITNLLEFYDKVTEVRHEREGWVDCVFLDCRKAFDTVPHKRLVQKLEDQTHVKGRALQWIREYLTGRQQRVMVREEVSQWAPVTSRVPQGSVLGPVLFLIYVNDMMEGIDSEVS</sequence>
<feature type="domain" description="Reverse transcriptase" evidence="2">
    <location>
        <begin position="214"/>
        <end position="402"/>
    </location>
</feature>
<feature type="coiled-coil region" evidence="1">
    <location>
        <begin position="160"/>
        <end position="187"/>
    </location>
</feature>
<evidence type="ECO:0000313" key="3">
    <source>
        <dbReference type="EMBL" id="KAK8747748.1"/>
    </source>
</evidence>
<feature type="non-terminal residue" evidence="3">
    <location>
        <position position="402"/>
    </location>
</feature>
<dbReference type="EMBL" id="JARKIK010000014">
    <property type="protein sequence ID" value="KAK8747748.1"/>
    <property type="molecule type" value="Genomic_DNA"/>
</dbReference>
<keyword evidence="4" id="KW-1185">Reference proteome</keyword>
<comment type="caution">
    <text evidence="3">The sequence shown here is derived from an EMBL/GenBank/DDBJ whole genome shotgun (WGS) entry which is preliminary data.</text>
</comment>
<dbReference type="PROSITE" id="PS50878">
    <property type="entry name" value="RT_POL"/>
    <property type="match status" value="1"/>
</dbReference>
<gene>
    <name evidence="3" type="ORF">OTU49_016574</name>
</gene>
<dbReference type="InterPro" id="IPR000477">
    <property type="entry name" value="RT_dom"/>
</dbReference>
<evidence type="ECO:0000256" key="1">
    <source>
        <dbReference type="SAM" id="Coils"/>
    </source>
</evidence>
<proteinExistence type="predicted"/>
<name>A0AAW0XT98_CHEQU</name>
<dbReference type="CDD" id="cd01650">
    <property type="entry name" value="RT_nLTR_like"/>
    <property type="match status" value="1"/>
</dbReference>
<accession>A0AAW0XT98</accession>
<organism evidence="3 4">
    <name type="scientific">Cherax quadricarinatus</name>
    <name type="common">Australian red claw crayfish</name>
    <dbReference type="NCBI Taxonomy" id="27406"/>
    <lineage>
        <taxon>Eukaryota</taxon>
        <taxon>Metazoa</taxon>
        <taxon>Ecdysozoa</taxon>
        <taxon>Arthropoda</taxon>
        <taxon>Crustacea</taxon>
        <taxon>Multicrustacea</taxon>
        <taxon>Malacostraca</taxon>
        <taxon>Eumalacostraca</taxon>
        <taxon>Eucarida</taxon>
        <taxon>Decapoda</taxon>
        <taxon>Pleocyemata</taxon>
        <taxon>Astacidea</taxon>
        <taxon>Parastacoidea</taxon>
        <taxon>Parastacidae</taxon>
        <taxon>Cherax</taxon>
    </lineage>
</organism>